<dbReference type="GO" id="GO:0031146">
    <property type="term" value="P:SCF-dependent proteasomal ubiquitin-dependent protein catabolic process"/>
    <property type="evidence" value="ECO:0007669"/>
    <property type="project" value="TreeGrafter"/>
</dbReference>
<evidence type="ECO:0000256" key="1">
    <source>
        <dbReference type="ARBA" id="ARBA00022786"/>
    </source>
</evidence>
<dbReference type="PANTHER" id="PTHR12874:SF9">
    <property type="entry name" value="F-BOX ONLY PROTEIN 48"/>
    <property type="match status" value="1"/>
</dbReference>
<dbReference type="InterPro" id="IPR036047">
    <property type="entry name" value="F-box-like_dom_sf"/>
</dbReference>
<name>A0A1W5DA96_9LECA</name>
<dbReference type="Proteomes" id="UP000192927">
    <property type="component" value="Unassembled WGS sequence"/>
</dbReference>
<proteinExistence type="predicted"/>
<dbReference type="EMBL" id="FWEW01003604">
    <property type="protein sequence ID" value="SLM39961.1"/>
    <property type="molecule type" value="Genomic_DNA"/>
</dbReference>
<feature type="compositionally biased region" description="Basic and acidic residues" evidence="2">
    <location>
        <begin position="76"/>
        <end position="89"/>
    </location>
</feature>
<evidence type="ECO:0000313" key="4">
    <source>
        <dbReference type="EMBL" id="SLM39961.1"/>
    </source>
</evidence>
<feature type="region of interest" description="Disordered" evidence="2">
    <location>
        <begin position="145"/>
        <end position="175"/>
    </location>
</feature>
<evidence type="ECO:0000256" key="2">
    <source>
        <dbReference type="SAM" id="MobiDB-lite"/>
    </source>
</evidence>
<dbReference type="GO" id="GO:0019005">
    <property type="term" value="C:SCF ubiquitin ligase complex"/>
    <property type="evidence" value="ECO:0007669"/>
    <property type="project" value="TreeGrafter"/>
</dbReference>
<evidence type="ECO:0000259" key="3">
    <source>
        <dbReference type="PROSITE" id="PS50181"/>
    </source>
</evidence>
<dbReference type="PROSITE" id="PS50181">
    <property type="entry name" value="FBOX"/>
    <property type="match status" value="1"/>
</dbReference>
<dbReference type="SUPFAM" id="SSF81383">
    <property type="entry name" value="F-box domain"/>
    <property type="match status" value="1"/>
</dbReference>
<reference evidence="5" key="1">
    <citation type="submission" date="2017-03" db="EMBL/GenBank/DDBJ databases">
        <authorList>
            <person name="Sharma R."/>
            <person name="Thines M."/>
        </authorList>
    </citation>
    <scope>NUCLEOTIDE SEQUENCE [LARGE SCALE GENOMIC DNA]</scope>
</reference>
<organism evidence="4 5">
    <name type="scientific">Lasallia pustulata</name>
    <dbReference type="NCBI Taxonomy" id="136370"/>
    <lineage>
        <taxon>Eukaryota</taxon>
        <taxon>Fungi</taxon>
        <taxon>Dikarya</taxon>
        <taxon>Ascomycota</taxon>
        <taxon>Pezizomycotina</taxon>
        <taxon>Lecanoromycetes</taxon>
        <taxon>OSLEUM clade</taxon>
        <taxon>Umbilicariomycetidae</taxon>
        <taxon>Umbilicariales</taxon>
        <taxon>Umbilicariaceae</taxon>
        <taxon>Lasallia</taxon>
    </lineage>
</organism>
<accession>A0A1W5DA96</accession>
<dbReference type="Pfam" id="PF12937">
    <property type="entry name" value="F-box-like"/>
    <property type="match status" value="1"/>
</dbReference>
<dbReference type="InterPro" id="IPR001810">
    <property type="entry name" value="F-box_dom"/>
</dbReference>
<keyword evidence="1" id="KW-0833">Ubl conjugation pathway</keyword>
<dbReference type="GO" id="GO:0005737">
    <property type="term" value="C:cytoplasm"/>
    <property type="evidence" value="ECO:0007669"/>
    <property type="project" value="TreeGrafter"/>
</dbReference>
<dbReference type="PANTHER" id="PTHR12874">
    <property type="entry name" value="F-BOX ONLY PROTEIN 48-RELATED"/>
    <property type="match status" value="1"/>
</dbReference>
<sequence length="522" mass="58134">MAEEVNPELESFRQQWREEVTARSKGASGHRQTRLARPAAIKSTSQSKLSGPPLTTRELEIKEQASAEDELPNSYHDLDDKDDARRLGETGEGIHPSNDSNREPRSALEHFEKAVEKEAQGSLGDSLNHYRRAYRLDAGVDKAYKNKHFPPSSFRSIPADPNPSNAPVTVPNPAHHSLDGPTPSTISQLIASFSGLGIAPIPPPTEHSPPPPCPIATMPSELLTEMLERTAIVDVASFARLSLVCKRLAHIVATSDLVWKRICLGSEFGFAGMHYTWRCAIDGTPLREGDEKDFDGDILGATDAVNGFNTEAHTVSLALNAAYPTYQTMFRSRPRLRFNGCYISTVNYVRPGASSPTQISWNTPVHIVTYYRYLRFFRDGTCVSLLTTNAPVDVVHYLTREHMHSGHTVGSMLPSAVMRNALRGRWRLSGPVPGGLEGDEAREAEAEGEVHIETEGPDREKYMYKMQLALKSASASKGARNNKLIWRGFWSYNRLTDDWAEFGLRNDRAFYWSRVKSYGMGY</sequence>
<protein>
    <submittedName>
        <fullName evidence="4">F-box domain</fullName>
    </submittedName>
</protein>
<feature type="domain" description="F-box" evidence="3">
    <location>
        <begin position="212"/>
        <end position="262"/>
    </location>
</feature>
<feature type="region of interest" description="Disordered" evidence="2">
    <location>
        <begin position="1"/>
        <end position="107"/>
    </location>
</feature>
<dbReference type="InterPro" id="IPR045464">
    <property type="entry name" value="Hrt3/FBXO9_C"/>
</dbReference>
<keyword evidence="5" id="KW-1185">Reference proteome</keyword>
<evidence type="ECO:0000313" key="5">
    <source>
        <dbReference type="Proteomes" id="UP000192927"/>
    </source>
</evidence>
<dbReference type="AlphaFoldDB" id="A0A1W5DA96"/>
<dbReference type="Pfam" id="PF19270">
    <property type="entry name" value="FBO_C"/>
    <property type="match status" value="1"/>
</dbReference>